<dbReference type="PRINTS" id="PR00992">
    <property type="entry name" value="ALARACEMASE"/>
</dbReference>
<name>A0A1G5N1V0_AFIMA</name>
<dbReference type="UniPathway" id="UPA00042">
    <property type="reaction ID" value="UER00497"/>
</dbReference>
<keyword evidence="11" id="KW-1185">Reference proteome</keyword>
<dbReference type="CDD" id="cd00430">
    <property type="entry name" value="PLPDE_III_AR"/>
    <property type="match status" value="1"/>
</dbReference>
<evidence type="ECO:0000313" key="10">
    <source>
        <dbReference type="EMBL" id="SCZ31376.1"/>
    </source>
</evidence>
<keyword evidence="5 6" id="KW-0413">Isomerase</keyword>
<feature type="active site" description="Proton acceptor; specific for D-alanine" evidence="6">
    <location>
        <position position="39"/>
    </location>
</feature>
<dbReference type="HAMAP" id="MF_01201">
    <property type="entry name" value="Ala_racemase"/>
    <property type="match status" value="1"/>
</dbReference>
<dbReference type="SUPFAM" id="SSF50621">
    <property type="entry name" value="Alanine racemase C-terminal domain-like"/>
    <property type="match status" value="1"/>
</dbReference>
<feature type="modified residue" description="N6-(pyridoxal phosphate)lysine" evidence="6 7">
    <location>
        <position position="39"/>
    </location>
</feature>
<dbReference type="SUPFAM" id="SSF51419">
    <property type="entry name" value="PLP-binding barrel"/>
    <property type="match status" value="1"/>
</dbReference>
<dbReference type="Pfam" id="PF01168">
    <property type="entry name" value="Ala_racemase_N"/>
    <property type="match status" value="1"/>
</dbReference>
<dbReference type="AlphaFoldDB" id="A0A1G5N1V0"/>
<keyword evidence="4 6" id="KW-0663">Pyridoxal phosphate</keyword>
<feature type="active site" description="Proton acceptor; specific for L-alanine" evidence="6">
    <location>
        <position position="257"/>
    </location>
</feature>
<evidence type="ECO:0000256" key="7">
    <source>
        <dbReference type="PIRSR" id="PIRSR600821-50"/>
    </source>
</evidence>
<evidence type="ECO:0000256" key="1">
    <source>
        <dbReference type="ARBA" id="ARBA00000316"/>
    </source>
</evidence>
<dbReference type="PANTHER" id="PTHR30511:SF0">
    <property type="entry name" value="ALANINE RACEMASE, CATABOLIC-RELATED"/>
    <property type="match status" value="1"/>
</dbReference>
<dbReference type="PANTHER" id="PTHR30511">
    <property type="entry name" value="ALANINE RACEMASE"/>
    <property type="match status" value="1"/>
</dbReference>
<evidence type="ECO:0000256" key="6">
    <source>
        <dbReference type="HAMAP-Rule" id="MF_01201"/>
    </source>
</evidence>
<dbReference type="InterPro" id="IPR001608">
    <property type="entry name" value="Ala_racemase_N"/>
</dbReference>
<dbReference type="GO" id="GO:0005829">
    <property type="term" value="C:cytosol"/>
    <property type="evidence" value="ECO:0007669"/>
    <property type="project" value="TreeGrafter"/>
</dbReference>
<sequence>MSQEAAAGLCLTIDLNALVGNWRRLKDLVAPAECAGVVKADAYGTGIAMTGPALFAAGCRTFFVAVPEEGAALRAALANHDPAGSAAIYVLAGFFADAAELYREARLSPVLGHFGELQSWRKWPGRDKAALHVDTGMNRLGLTLADTEALAEAGGPGPGIDLMISHLACADEPEKPLNERQRERFAHAKALLGLPRASLANSAGIHMGRAYRHELCRPGIALYGGASHPEAISDPVVTAEARILQVRTGHPGETVGYGALETLRRTTRIAILSAGYADGYLRAAGSSDMASGALVSIGGHLAPLLGRISMDLISVDVTDIPEGLALPGKTAELFGPNVDIDAVARHAGTISYELLTNLSRRAHRRYIGGVESGGPS</sequence>
<evidence type="ECO:0000256" key="8">
    <source>
        <dbReference type="PIRSR" id="PIRSR600821-52"/>
    </source>
</evidence>
<dbReference type="EC" id="5.1.1.1" evidence="3 6"/>
<comment type="similarity">
    <text evidence="6">Belongs to the alanine racemase family.</text>
</comment>
<dbReference type="InterPro" id="IPR011079">
    <property type="entry name" value="Ala_racemase_C"/>
</dbReference>
<feature type="binding site" evidence="6 8">
    <location>
        <position position="310"/>
    </location>
    <ligand>
        <name>substrate</name>
    </ligand>
</feature>
<dbReference type="Pfam" id="PF00842">
    <property type="entry name" value="Ala_racemase_C"/>
    <property type="match status" value="1"/>
</dbReference>
<organism evidence="10 11">
    <name type="scientific">Afifella marina DSM 2698</name>
    <dbReference type="NCBI Taxonomy" id="1120955"/>
    <lineage>
        <taxon>Bacteria</taxon>
        <taxon>Pseudomonadati</taxon>
        <taxon>Pseudomonadota</taxon>
        <taxon>Alphaproteobacteria</taxon>
        <taxon>Hyphomicrobiales</taxon>
        <taxon>Afifellaceae</taxon>
        <taxon>Afifella</taxon>
    </lineage>
</organism>
<dbReference type="NCBIfam" id="TIGR00492">
    <property type="entry name" value="alr"/>
    <property type="match status" value="1"/>
</dbReference>
<evidence type="ECO:0000256" key="5">
    <source>
        <dbReference type="ARBA" id="ARBA00023235"/>
    </source>
</evidence>
<accession>A0A1G5N1V0</accession>
<evidence type="ECO:0000256" key="2">
    <source>
        <dbReference type="ARBA" id="ARBA00001933"/>
    </source>
</evidence>
<proteinExistence type="inferred from homology"/>
<dbReference type="GO" id="GO:0030632">
    <property type="term" value="P:D-alanine biosynthetic process"/>
    <property type="evidence" value="ECO:0007669"/>
    <property type="project" value="UniProtKB-UniRule"/>
</dbReference>
<dbReference type="RefSeq" id="WP_092811360.1">
    <property type="nucleotide sequence ID" value="NZ_FMVW01000002.1"/>
</dbReference>
<dbReference type="SMART" id="SM01005">
    <property type="entry name" value="Ala_racemase_C"/>
    <property type="match status" value="1"/>
</dbReference>
<dbReference type="EMBL" id="FMVW01000002">
    <property type="protein sequence ID" value="SCZ31376.1"/>
    <property type="molecule type" value="Genomic_DNA"/>
</dbReference>
<reference evidence="10 11" key="1">
    <citation type="submission" date="2016-10" db="EMBL/GenBank/DDBJ databases">
        <authorList>
            <person name="de Groot N.N."/>
        </authorList>
    </citation>
    <scope>NUCLEOTIDE SEQUENCE [LARGE SCALE GENOMIC DNA]</scope>
    <source>
        <strain evidence="10 11">DSM 2698</strain>
    </source>
</reference>
<comment type="cofactor">
    <cofactor evidence="2 6 7">
        <name>pyridoxal 5'-phosphate</name>
        <dbReference type="ChEBI" id="CHEBI:597326"/>
    </cofactor>
</comment>
<feature type="binding site" evidence="6 8">
    <location>
        <position position="139"/>
    </location>
    <ligand>
        <name>substrate</name>
    </ligand>
</feature>
<comment type="pathway">
    <text evidence="6">Amino-acid biosynthesis; D-alanine biosynthesis; D-alanine from L-alanine: step 1/1.</text>
</comment>
<evidence type="ECO:0000256" key="4">
    <source>
        <dbReference type="ARBA" id="ARBA00022898"/>
    </source>
</evidence>
<dbReference type="GO" id="GO:0008784">
    <property type="term" value="F:alanine racemase activity"/>
    <property type="evidence" value="ECO:0007669"/>
    <property type="project" value="UniProtKB-UniRule"/>
</dbReference>
<dbReference type="Gene3D" id="3.20.20.10">
    <property type="entry name" value="Alanine racemase"/>
    <property type="match status" value="1"/>
</dbReference>
<comment type="function">
    <text evidence="6">Catalyzes the interconversion of L-alanine and D-alanine. May also act on other amino acids.</text>
</comment>
<protein>
    <recommendedName>
        <fullName evidence="3 6">Alanine racemase</fullName>
        <ecNumber evidence="3 6">5.1.1.1</ecNumber>
    </recommendedName>
</protein>
<dbReference type="Proteomes" id="UP000199347">
    <property type="component" value="Unassembled WGS sequence"/>
</dbReference>
<gene>
    <name evidence="10" type="ORF">SAMN03080610_01361</name>
</gene>
<dbReference type="GO" id="GO:0030170">
    <property type="term" value="F:pyridoxal phosphate binding"/>
    <property type="evidence" value="ECO:0007669"/>
    <property type="project" value="UniProtKB-UniRule"/>
</dbReference>
<evidence type="ECO:0000256" key="3">
    <source>
        <dbReference type="ARBA" id="ARBA00013089"/>
    </source>
</evidence>
<dbReference type="InterPro" id="IPR029066">
    <property type="entry name" value="PLP-binding_barrel"/>
</dbReference>
<dbReference type="InterPro" id="IPR009006">
    <property type="entry name" value="Ala_racemase/Decarboxylase_C"/>
</dbReference>
<dbReference type="STRING" id="1120955.SAMN03080610_01361"/>
<evidence type="ECO:0000259" key="9">
    <source>
        <dbReference type="SMART" id="SM01005"/>
    </source>
</evidence>
<dbReference type="Gene3D" id="2.40.37.10">
    <property type="entry name" value="Lyase, Ornithine Decarboxylase, Chain A, domain 1"/>
    <property type="match status" value="1"/>
</dbReference>
<dbReference type="OrthoDB" id="9813814at2"/>
<feature type="domain" description="Alanine racemase C-terminal" evidence="9">
    <location>
        <begin position="236"/>
        <end position="367"/>
    </location>
</feature>
<comment type="catalytic activity">
    <reaction evidence="1 6">
        <text>L-alanine = D-alanine</text>
        <dbReference type="Rhea" id="RHEA:20249"/>
        <dbReference type="ChEBI" id="CHEBI:57416"/>
        <dbReference type="ChEBI" id="CHEBI:57972"/>
        <dbReference type="EC" id="5.1.1.1"/>
    </reaction>
</comment>
<evidence type="ECO:0000313" key="11">
    <source>
        <dbReference type="Proteomes" id="UP000199347"/>
    </source>
</evidence>
<dbReference type="InterPro" id="IPR000821">
    <property type="entry name" value="Ala_racemase"/>
</dbReference>